<dbReference type="Proteomes" id="UP000075884">
    <property type="component" value="Unassembled WGS sequence"/>
</dbReference>
<evidence type="ECO:0000259" key="4">
    <source>
        <dbReference type="PROSITE" id="PS50290"/>
    </source>
</evidence>
<dbReference type="InterPro" id="IPR050517">
    <property type="entry name" value="DDR_Repair_Kinase"/>
</dbReference>
<dbReference type="GO" id="GO:0005634">
    <property type="term" value="C:nucleus"/>
    <property type="evidence" value="ECO:0007669"/>
    <property type="project" value="TreeGrafter"/>
</dbReference>
<dbReference type="InterPro" id="IPR036940">
    <property type="entry name" value="PI3/4_kinase_cat_sf"/>
</dbReference>
<dbReference type="GO" id="GO:0000184">
    <property type="term" value="P:nuclear-transcribed mRNA catabolic process, nonsense-mediated decay"/>
    <property type="evidence" value="ECO:0007669"/>
    <property type="project" value="InterPro"/>
</dbReference>
<keyword evidence="6" id="KW-1185">Reference proteome</keyword>
<proteinExistence type="predicted"/>
<dbReference type="GO" id="GO:0031932">
    <property type="term" value="C:TORC2 complex"/>
    <property type="evidence" value="ECO:0007669"/>
    <property type="project" value="TreeGrafter"/>
</dbReference>
<dbReference type="Pfam" id="PF15785">
    <property type="entry name" value="SMG1"/>
    <property type="match status" value="1"/>
</dbReference>
<keyword evidence="1" id="KW-0808">Transferase</keyword>
<feature type="domain" description="PI3K/PI4K catalytic" evidence="4">
    <location>
        <begin position="1859"/>
        <end position="2130"/>
    </location>
</feature>
<dbReference type="EnsemblMetazoa" id="ADIR001146-RA">
    <property type="protein sequence ID" value="ADIR001146-PA"/>
    <property type="gene ID" value="ADIR001146"/>
</dbReference>
<dbReference type="SUPFAM" id="SSF48371">
    <property type="entry name" value="ARM repeat"/>
    <property type="match status" value="1"/>
</dbReference>
<dbReference type="PROSITE" id="PS00916">
    <property type="entry name" value="PI3_4_KINASE_2"/>
    <property type="match status" value="1"/>
</dbReference>
<dbReference type="STRING" id="7168.A0A182N0J1"/>
<dbReference type="SMART" id="SM01345">
    <property type="entry name" value="Rapamycin_bind"/>
    <property type="match status" value="1"/>
</dbReference>
<reference evidence="5" key="2">
    <citation type="submission" date="2020-05" db="UniProtKB">
        <authorList>
            <consortium name="EnsemblMetazoa"/>
        </authorList>
    </citation>
    <scope>IDENTIFICATION</scope>
    <source>
        <strain evidence="5">WRAIR2</strain>
    </source>
</reference>
<protein>
    <recommendedName>
        <fullName evidence="4">PI3K/PI4K catalytic domain-containing protein</fullName>
    </recommendedName>
</protein>
<organism evidence="5 6">
    <name type="scientific">Anopheles dirus</name>
    <dbReference type="NCBI Taxonomy" id="7168"/>
    <lineage>
        <taxon>Eukaryota</taxon>
        <taxon>Metazoa</taxon>
        <taxon>Ecdysozoa</taxon>
        <taxon>Arthropoda</taxon>
        <taxon>Hexapoda</taxon>
        <taxon>Insecta</taxon>
        <taxon>Pterygota</taxon>
        <taxon>Neoptera</taxon>
        <taxon>Endopterygota</taxon>
        <taxon>Diptera</taxon>
        <taxon>Nematocera</taxon>
        <taxon>Culicoidea</taxon>
        <taxon>Culicidae</taxon>
        <taxon>Anophelinae</taxon>
        <taxon>Anopheles</taxon>
    </lineage>
</organism>
<dbReference type="GO" id="GO:0031929">
    <property type="term" value="P:TOR signaling"/>
    <property type="evidence" value="ECO:0007669"/>
    <property type="project" value="TreeGrafter"/>
</dbReference>
<evidence type="ECO:0000256" key="2">
    <source>
        <dbReference type="ARBA" id="ARBA00022777"/>
    </source>
</evidence>
<reference evidence="6" key="1">
    <citation type="submission" date="2013-03" db="EMBL/GenBank/DDBJ databases">
        <title>The Genome Sequence of Anopheles dirus WRAIR2.</title>
        <authorList>
            <consortium name="The Broad Institute Genomics Platform"/>
            <person name="Neafsey D.E."/>
            <person name="Walton C."/>
            <person name="Walker B."/>
            <person name="Young S.K."/>
            <person name="Zeng Q."/>
            <person name="Gargeya S."/>
            <person name="Fitzgerald M."/>
            <person name="Haas B."/>
            <person name="Abouelleil A."/>
            <person name="Allen A.W."/>
            <person name="Alvarado L."/>
            <person name="Arachchi H.M."/>
            <person name="Berlin A.M."/>
            <person name="Chapman S.B."/>
            <person name="Gainer-Dewar J."/>
            <person name="Goldberg J."/>
            <person name="Griggs A."/>
            <person name="Gujja S."/>
            <person name="Hansen M."/>
            <person name="Howarth C."/>
            <person name="Imamovic A."/>
            <person name="Ireland A."/>
            <person name="Larimer J."/>
            <person name="McCowan C."/>
            <person name="Murphy C."/>
            <person name="Pearson M."/>
            <person name="Poon T.W."/>
            <person name="Priest M."/>
            <person name="Roberts A."/>
            <person name="Saif S."/>
            <person name="Shea T."/>
            <person name="Sisk P."/>
            <person name="Sykes S."/>
            <person name="Wortman J."/>
            <person name="Nusbaum C."/>
            <person name="Birren B."/>
        </authorList>
    </citation>
    <scope>NUCLEOTIDE SEQUENCE [LARGE SCALE GENOMIC DNA]</scope>
    <source>
        <strain evidence="6">WRAIR2</strain>
    </source>
</reference>
<dbReference type="Pfam" id="PF00454">
    <property type="entry name" value="PI3_PI4_kinase"/>
    <property type="match status" value="1"/>
</dbReference>
<dbReference type="InterPro" id="IPR016024">
    <property type="entry name" value="ARM-type_fold"/>
</dbReference>
<keyword evidence="2" id="KW-0418">Kinase</keyword>
<dbReference type="InterPro" id="IPR000403">
    <property type="entry name" value="PI3/4_kinase_cat_dom"/>
</dbReference>
<dbReference type="SMART" id="SM00146">
    <property type="entry name" value="PI3Kc"/>
    <property type="match status" value="1"/>
</dbReference>
<feature type="region of interest" description="Disordered" evidence="3">
    <location>
        <begin position="1"/>
        <end position="34"/>
    </location>
</feature>
<dbReference type="VEuPathDB" id="VectorBase:ADIR001146"/>
<dbReference type="GO" id="GO:0005737">
    <property type="term" value="C:cytoplasm"/>
    <property type="evidence" value="ECO:0007669"/>
    <property type="project" value="TreeGrafter"/>
</dbReference>
<dbReference type="PANTHER" id="PTHR11139:SF119">
    <property type="entry name" value="SERINE_THREONINE-PROTEIN KINASE SMG1"/>
    <property type="match status" value="1"/>
</dbReference>
<dbReference type="Gene3D" id="3.30.1010.10">
    <property type="entry name" value="Phosphatidylinositol 3-kinase Catalytic Subunit, Chain A, domain 4"/>
    <property type="match status" value="1"/>
</dbReference>
<dbReference type="GO" id="GO:0016242">
    <property type="term" value="P:negative regulation of macroautophagy"/>
    <property type="evidence" value="ECO:0007669"/>
    <property type="project" value="TreeGrafter"/>
</dbReference>
<dbReference type="Gene3D" id="1.10.1070.11">
    <property type="entry name" value="Phosphatidylinositol 3-/4-kinase, catalytic domain"/>
    <property type="match status" value="1"/>
</dbReference>
<dbReference type="GO" id="GO:0004674">
    <property type="term" value="F:protein serine/threonine kinase activity"/>
    <property type="evidence" value="ECO:0007669"/>
    <property type="project" value="InterPro"/>
</dbReference>
<evidence type="ECO:0000313" key="5">
    <source>
        <dbReference type="EnsemblMetazoa" id="ADIR001146-PA"/>
    </source>
</evidence>
<evidence type="ECO:0000313" key="6">
    <source>
        <dbReference type="Proteomes" id="UP000075884"/>
    </source>
</evidence>
<dbReference type="PROSITE" id="PS50290">
    <property type="entry name" value="PI3_4_KINASE_3"/>
    <property type="match status" value="1"/>
</dbReference>
<dbReference type="PANTHER" id="PTHR11139">
    <property type="entry name" value="ATAXIA TELANGIECTASIA MUTATED ATM -RELATED"/>
    <property type="match status" value="1"/>
</dbReference>
<dbReference type="InterPro" id="IPR011009">
    <property type="entry name" value="Kinase-like_dom_sf"/>
</dbReference>
<name>A0A182N0J1_9DIPT</name>
<dbReference type="InterPro" id="IPR018936">
    <property type="entry name" value="PI3/4_kinase_CS"/>
</dbReference>
<sequence>MNSGTHDTLTLEKPQRQHRRTAASDQRYAVDSGSGGVRVAIGATDRAHEPAGNPADRPISNLLQRLTSELQDRSFQTLCNRLERMILDASNAAYMRESFDVLGSVIATIQADERRPPDRKDRVAQLYGMMLHVVVVTDSADSEVLRQWIEQHIGQEHRIQRSSLVALDHMIMLDSREPRLQPDLVDWLLRYLQELLEATDVPYVLMMLTDMMVRLAESHPAVFANHFQDIVDIVVGCQLEPSQSTQVKKHCAQVLLAFRAHWCEQRHVTMNLLEQLCEDIAELDYGGPVDAEHDDETNRLFGALLAMVNSVLQFVRDPTCLLEPDQQHRVQRCIDIIWSVVFQLLAADQLPTSPGLLVAEICECAMFHPPGEEQQLRQLFQELTHNAARFGDELVCALLRLLLRYLDEQRAPFLLPIVFEPGAFYELRYRTGRDVQTTLHTLYHRLLALKNVQVLQEAYARVVADLDDVLGQLRATDGSEPSADDVPRLQYRVQFILILLAPLATAPNAIFVTWTLRERPILYVLLQPELWTERRLTLRHYSVLQLACHHSAVNNHFTSSSGLLQAGAVPRSFGAADTDAPPESPTAEHFWRVVCFLHTALGRWTEATGSESEVHLSVMLLLLDWCKAVVTDAASYHSVLRDCDEFQRLLVRICAVAVEAGGEDESIGLRFAGCLEAACQYESLHPAAYQAIAEACCVHGCSAYGAVRTRYITLFSYLPLRYSIRQVNETTGVNRRHLERIRELMNGLYQGAAEGAPQRSAALRICNLRPLCDRLAFNRQESAYVGDYLHELFTTALNDTSRSGAMVRRDLRCLVPWAQWELALQFVSNKLRSPYGRAQDTFQRIEYIVKEYAHVLALGDQSTVQNVRTSIGNQRHARILLGLLEALEKVIYNAAEGTAYALPAPDQSARTFFRVNHATCTEWFSRIRSSVDLIALHCMEPEMAIRYSEAVLRELVAARQTASPLFEHAVLALVRALLRNWESDALHGVYAWCRQVTGRTYTWITMAAEEAAGHRETAATGYRALLAQDTGEMFTEAPVREFVVDQTIYSLMLTCDYEPLLEFLLGEDSRGTQRVTIPLITVTAEQVRSIMAYEAGIKVDASLIELARWDLLDVGENIESNFSCHKMVCAVENSLYGILLLEQVDERDRVLAVSADLLQSYQQECLATHSHEYLFQLTITNHILAKITRRTESPGRHAACDVSTLNVEKQYGTLTLMRVLAWFEFMHPSSAKNTDLRLDVVSSGRKERNYALCRRELQKYYHASGLAERLACPPDQRLTLEEVAAAVMGGRDVCRVPPDLWDENLSRAVYEHCKWLYCQPGSRLEAIELTACATGAIDERLHQAPSGTQEAARLSERVARFLLTCGDWMATANEATAHELRGVAQLAQRLPPLSPAVPQADAHVGAQDRLVGTLLQGATGRCPDLPKAWYALGSWMYRWGQRIVDHHLADARAHADQVAAVLTGTDVPFTTCERIVATLSDHNRLDAEFGLRDALHRAIPELEQLTTPAQLDAIIAHWSARQREVYGYYAAATEAYFRFLQLTSGCGRADTAARSLTVTLRLLRLIVQHAVELREELEAGLATTPSEPWGVITPQLFSRLAHPKPAVQQYVTELLGRVAHDAPHLIVFPVVVGAMQHDPALQPLSASTTEETASGADDASGPYRCFHALRERLRRDSADTVRQVQLVVHELRRISLLWEELWVASLEPIYYDYLKRIPTFETEYYRLEAAGVLGDARRRALLTERHQLLLRPLLFMLEKLQAISARPAETNAERRFRQHVLGKVPPIVEKLRNPPDTGLPFAGWDLFRAFFTSLQQRNHATVPLNLAEVSPVLARLGSTAIAMPGLGSAGRSPIRIRSVDAGIQILQSKTRPKKLTLCGDDGGRYAYLVKGLDDMHLDQCIMQLLKTANLMLPNSIDCNGNVTRYRAEHYSVIPLGSNSGLISWVDKTVPIYTLYSKWLQREALKRRETTGDETIVAARPSDLYAAKVAPLLAERDIAPNTNRREWPLAVLKQVLAGLQQETPRDLLAKELWCHSATANGWWQVTRNYSISLAVMSVLGYIIGLGDRHLNNILVKLATGDIVHIDYNMCFERGKTLRIPEKVPCRLTANLVEALGLTGIEGGSLSSKTYI</sequence>
<accession>A0A182N0J1</accession>
<dbReference type="GO" id="GO:0031931">
    <property type="term" value="C:TORC1 complex"/>
    <property type="evidence" value="ECO:0007669"/>
    <property type="project" value="TreeGrafter"/>
</dbReference>
<dbReference type="SUPFAM" id="SSF56112">
    <property type="entry name" value="Protein kinase-like (PK-like)"/>
    <property type="match status" value="1"/>
</dbReference>
<evidence type="ECO:0000256" key="1">
    <source>
        <dbReference type="ARBA" id="ARBA00022679"/>
    </source>
</evidence>
<dbReference type="InterPro" id="IPR031559">
    <property type="entry name" value="SMG1"/>
</dbReference>
<evidence type="ECO:0000256" key="3">
    <source>
        <dbReference type="SAM" id="MobiDB-lite"/>
    </source>
</evidence>